<accession>A0AAD6H6N9</accession>
<gene>
    <name evidence="7" type="ORF">N7537_005019</name>
</gene>
<keyword evidence="3" id="KW-0805">Transcription regulation</keyword>
<keyword evidence="6" id="KW-0539">Nucleus</keyword>
<protein>
    <submittedName>
        <fullName evidence="7">Protein RDR1</fullName>
    </submittedName>
</protein>
<sequence>MPFHTVICLLVLDMRASFERLAEAMHTSRLVASVYAMDTMKNACRTAELLILLYQRRRRDDIKILDDLISMHEERTEATVQQPVWPDPDQLSWVENLVVGIPSLEGIGFEQLFS</sequence>
<organism evidence="7 8">
    <name type="scientific">Penicillium hordei</name>
    <dbReference type="NCBI Taxonomy" id="40994"/>
    <lineage>
        <taxon>Eukaryota</taxon>
        <taxon>Fungi</taxon>
        <taxon>Dikarya</taxon>
        <taxon>Ascomycota</taxon>
        <taxon>Pezizomycotina</taxon>
        <taxon>Eurotiomycetes</taxon>
        <taxon>Eurotiomycetidae</taxon>
        <taxon>Eurotiales</taxon>
        <taxon>Aspergillaceae</taxon>
        <taxon>Penicillium</taxon>
    </lineage>
</organism>
<evidence type="ECO:0000313" key="8">
    <source>
        <dbReference type="Proteomes" id="UP001213799"/>
    </source>
</evidence>
<reference evidence="7" key="1">
    <citation type="journal article" date="2023" name="IMA Fungus">
        <title>Comparative genomic study of the Penicillium genus elucidates a diverse pangenome and 15 lateral gene transfer events.</title>
        <authorList>
            <person name="Petersen C."/>
            <person name="Sorensen T."/>
            <person name="Nielsen M.R."/>
            <person name="Sondergaard T.E."/>
            <person name="Sorensen J.L."/>
            <person name="Fitzpatrick D.A."/>
            <person name="Frisvad J.C."/>
            <person name="Nielsen K.L."/>
        </authorList>
    </citation>
    <scope>NUCLEOTIDE SEQUENCE</scope>
    <source>
        <strain evidence="7">IBT 12815</strain>
    </source>
</reference>
<proteinExistence type="predicted"/>
<keyword evidence="1" id="KW-0479">Metal-binding</keyword>
<evidence type="ECO:0000256" key="2">
    <source>
        <dbReference type="ARBA" id="ARBA00022833"/>
    </source>
</evidence>
<dbReference type="Proteomes" id="UP001213799">
    <property type="component" value="Unassembled WGS sequence"/>
</dbReference>
<dbReference type="PANTHER" id="PTHR31779">
    <property type="entry name" value="2-NITROPROPANE DIOXYGENASE FAMILY, PUTATIVE (AFU_ORTHOLOGUE AFUA_2G17430)-RELATED"/>
    <property type="match status" value="1"/>
</dbReference>
<dbReference type="GO" id="GO:0003700">
    <property type="term" value="F:DNA-binding transcription factor activity"/>
    <property type="evidence" value="ECO:0007669"/>
    <property type="project" value="TreeGrafter"/>
</dbReference>
<reference evidence="7" key="2">
    <citation type="submission" date="2023-01" db="EMBL/GenBank/DDBJ databases">
        <authorList>
            <person name="Petersen C."/>
        </authorList>
    </citation>
    <scope>NUCLEOTIDE SEQUENCE</scope>
    <source>
        <strain evidence="7">IBT 12815</strain>
    </source>
</reference>
<keyword evidence="5" id="KW-0804">Transcription</keyword>
<dbReference type="GO" id="GO:0009410">
    <property type="term" value="P:response to xenobiotic stimulus"/>
    <property type="evidence" value="ECO:0007669"/>
    <property type="project" value="TreeGrafter"/>
</dbReference>
<dbReference type="AlphaFoldDB" id="A0AAD6H6N9"/>
<dbReference type="PANTHER" id="PTHR31779:SF5">
    <property type="entry name" value="ZN(II)2CYS6 TRANSCRIPTION FACTOR (EUROFUNG)"/>
    <property type="match status" value="1"/>
</dbReference>
<evidence type="ECO:0000256" key="1">
    <source>
        <dbReference type="ARBA" id="ARBA00022723"/>
    </source>
</evidence>
<name>A0AAD6H6N9_9EURO</name>
<dbReference type="GO" id="GO:0003677">
    <property type="term" value="F:DNA binding"/>
    <property type="evidence" value="ECO:0007669"/>
    <property type="project" value="UniProtKB-KW"/>
</dbReference>
<comment type="caution">
    <text evidence="7">The sequence shown here is derived from an EMBL/GenBank/DDBJ whole genome shotgun (WGS) entry which is preliminary data.</text>
</comment>
<evidence type="ECO:0000256" key="6">
    <source>
        <dbReference type="ARBA" id="ARBA00023242"/>
    </source>
</evidence>
<keyword evidence="8" id="KW-1185">Reference proteome</keyword>
<evidence type="ECO:0000256" key="3">
    <source>
        <dbReference type="ARBA" id="ARBA00023015"/>
    </source>
</evidence>
<keyword evidence="2" id="KW-0862">Zinc</keyword>
<evidence type="ECO:0000313" key="7">
    <source>
        <dbReference type="EMBL" id="KAJ5608400.1"/>
    </source>
</evidence>
<dbReference type="RefSeq" id="XP_056755824.1">
    <property type="nucleotide sequence ID" value="XM_056896076.1"/>
</dbReference>
<dbReference type="GO" id="GO:0046872">
    <property type="term" value="F:metal ion binding"/>
    <property type="evidence" value="ECO:0007669"/>
    <property type="project" value="UniProtKB-KW"/>
</dbReference>
<evidence type="ECO:0000256" key="4">
    <source>
        <dbReference type="ARBA" id="ARBA00023125"/>
    </source>
</evidence>
<dbReference type="GeneID" id="81586318"/>
<evidence type="ECO:0000256" key="5">
    <source>
        <dbReference type="ARBA" id="ARBA00023163"/>
    </source>
</evidence>
<dbReference type="EMBL" id="JAQJAE010000002">
    <property type="protein sequence ID" value="KAJ5608400.1"/>
    <property type="molecule type" value="Genomic_DNA"/>
</dbReference>
<dbReference type="InterPro" id="IPR052478">
    <property type="entry name" value="Metabolite_Synth_Reg"/>
</dbReference>
<keyword evidence="4" id="KW-0238">DNA-binding</keyword>